<reference evidence="2 3" key="1">
    <citation type="submission" date="2019-03" db="EMBL/GenBank/DDBJ databases">
        <title>An improved genome assembly of the fluke Schistosoma japonicum.</title>
        <authorList>
            <person name="Hu W."/>
            <person name="Luo F."/>
            <person name="Yin M."/>
            <person name="Mo X."/>
            <person name="Sun C."/>
            <person name="Wu Q."/>
            <person name="Zhu B."/>
            <person name="Xiang M."/>
            <person name="Wang J."/>
            <person name="Wang Y."/>
            <person name="Zhang T."/>
            <person name="Xu B."/>
            <person name="Zheng H."/>
            <person name="Feng Z."/>
        </authorList>
    </citation>
    <scope>NUCLEOTIDE SEQUENCE [LARGE SCALE GENOMIC DNA]</scope>
    <source>
        <strain evidence="2">HuSjv2</strain>
        <tissue evidence="2">Worms</tissue>
    </source>
</reference>
<gene>
    <name evidence="2" type="ORF">EWB00_000657</name>
</gene>
<dbReference type="Proteomes" id="UP000311919">
    <property type="component" value="Unassembled WGS sequence"/>
</dbReference>
<feature type="non-terminal residue" evidence="2">
    <location>
        <position position="1"/>
    </location>
</feature>
<dbReference type="EMBL" id="SKCS01001203">
    <property type="protein sequence ID" value="TNN04665.1"/>
    <property type="molecule type" value="Genomic_DNA"/>
</dbReference>
<dbReference type="AlphaFoldDB" id="A0A4Z2CK91"/>
<feature type="compositionally biased region" description="Basic residues" evidence="1">
    <location>
        <begin position="1"/>
        <end position="13"/>
    </location>
</feature>
<sequence>KRQSANDARRHKGCAASSFTSNRTQAQPPLSPFYTLQTSCVLAQYKCLSQPTSLCQFADSEKWPPPEVFCRILPMESDK</sequence>
<keyword evidence="3" id="KW-1185">Reference proteome</keyword>
<accession>A0A4Z2CK91</accession>
<proteinExistence type="predicted"/>
<evidence type="ECO:0000256" key="1">
    <source>
        <dbReference type="SAM" id="MobiDB-lite"/>
    </source>
</evidence>
<comment type="caution">
    <text evidence="2">The sequence shown here is derived from an EMBL/GenBank/DDBJ whole genome shotgun (WGS) entry which is preliminary data.</text>
</comment>
<name>A0A4Z2CK91_SCHJA</name>
<protein>
    <submittedName>
        <fullName evidence="2">Uncharacterized protein</fullName>
    </submittedName>
</protein>
<evidence type="ECO:0000313" key="2">
    <source>
        <dbReference type="EMBL" id="TNN04665.1"/>
    </source>
</evidence>
<organism evidence="2 3">
    <name type="scientific">Schistosoma japonicum</name>
    <name type="common">Blood fluke</name>
    <dbReference type="NCBI Taxonomy" id="6182"/>
    <lineage>
        <taxon>Eukaryota</taxon>
        <taxon>Metazoa</taxon>
        <taxon>Spiralia</taxon>
        <taxon>Lophotrochozoa</taxon>
        <taxon>Platyhelminthes</taxon>
        <taxon>Trematoda</taxon>
        <taxon>Digenea</taxon>
        <taxon>Strigeidida</taxon>
        <taxon>Schistosomatoidea</taxon>
        <taxon>Schistosomatidae</taxon>
        <taxon>Schistosoma</taxon>
    </lineage>
</organism>
<evidence type="ECO:0000313" key="3">
    <source>
        <dbReference type="Proteomes" id="UP000311919"/>
    </source>
</evidence>
<feature type="region of interest" description="Disordered" evidence="1">
    <location>
        <begin position="1"/>
        <end position="25"/>
    </location>
</feature>